<comment type="caution">
    <text evidence="1">The sequence shown here is derived from an EMBL/GenBank/DDBJ whole genome shotgun (WGS) entry which is preliminary data.</text>
</comment>
<accession>A0A9N9F107</accession>
<keyword evidence="2" id="KW-1185">Reference proteome</keyword>
<name>A0A9N9F107_FUNMO</name>
<dbReference type="PROSITE" id="PS51450">
    <property type="entry name" value="LRR"/>
    <property type="match status" value="1"/>
</dbReference>
<evidence type="ECO:0000313" key="1">
    <source>
        <dbReference type="EMBL" id="CAG8502020.1"/>
    </source>
</evidence>
<proteinExistence type="predicted"/>
<protein>
    <submittedName>
        <fullName evidence="1">5163_t:CDS:1</fullName>
    </submittedName>
</protein>
<gene>
    <name evidence="1" type="ORF">FMOSSE_LOCUS4088</name>
</gene>
<reference evidence="1" key="1">
    <citation type="submission" date="2021-06" db="EMBL/GenBank/DDBJ databases">
        <authorList>
            <person name="Kallberg Y."/>
            <person name="Tangrot J."/>
            <person name="Rosling A."/>
        </authorList>
    </citation>
    <scope>NUCLEOTIDE SEQUENCE</scope>
    <source>
        <strain evidence="1">87-6 pot B 2015</strain>
    </source>
</reference>
<dbReference type="EMBL" id="CAJVPP010000664">
    <property type="protein sequence ID" value="CAG8502020.1"/>
    <property type="molecule type" value="Genomic_DNA"/>
</dbReference>
<organism evidence="1 2">
    <name type="scientific">Funneliformis mosseae</name>
    <name type="common">Endomycorrhizal fungus</name>
    <name type="synonym">Glomus mosseae</name>
    <dbReference type="NCBI Taxonomy" id="27381"/>
    <lineage>
        <taxon>Eukaryota</taxon>
        <taxon>Fungi</taxon>
        <taxon>Fungi incertae sedis</taxon>
        <taxon>Mucoromycota</taxon>
        <taxon>Glomeromycotina</taxon>
        <taxon>Glomeromycetes</taxon>
        <taxon>Glomerales</taxon>
        <taxon>Glomeraceae</taxon>
        <taxon>Funneliformis</taxon>
    </lineage>
</organism>
<dbReference type="AlphaFoldDB" id="A0A9N9F107"/>
<dbReference type="Proteomes" id="UP000789375">
    <property type="component" value="Unassembled WGS sequence"/>
</dbReference>
<dbReference type="InterPro" id="IPR001611">
    <property type="entry name" value="Leu-rich_rpt"/>
</dbReference>
<sequence length="593" mass="69400">MPLLWEDPFSIPISNKSCVHFLDVYFSYLSETDKNLLKEYGIERINSLKLKPPPLFNYPSFIKILNTSLMELHIMVWIDNFTKLYKESDELFDDEIQVSEYISRCKIKYPLTEYKEINASKTDTLRQILLNRARFIPNLSQKIKYMYFLIFKTLIENDSSLCELHLKNHFSSSNPFANYIYELILNRPKFISEIKDFLILESGSSGVCSEAKDFLVLESGSKSKCSSVFLQQCMSLQNFLSSLSLICHSIKHLSLIFSHDIYSKFVLEINNLFKSQNTLSKVSFDTFIDCRTSSITESLRYCSNTLTTISFFFITFKNDMLFNELEHLIHISCLEFQCCEKPELFIQSLLTVPIPLKIKTLLLDHNEIQSITPIQLFLQKISSCLDNLAIIYQPYFMKEYLESIILYCERIEFFHLGAIDYNNLPQLFQIIASCGQLKYLTLEIKYHEFNQKEIRSTSFDIRYVDQIDDLKVSSMILRELGQLLPSNLKYLDLSFVFDPKDLKIFFDNCKHVNLRQLLIRNNSKNTLNSTLSVIKEFIREKRLDYLAYAICLYYSNSLNSLEELVKETGNLVTMKNYDDLVLKASDIDGIYRN</sequence>
<evidence type="ECO:0000313" key="2">
    <source>
        <dbReference type="Proteomes" id="UP000789375"/>
    </source>
</evidence>